<gene>
    <name evidence="1" type="ORF">PLUA15_270007</name>
</gene>
<protein>
    <recommendedName>
        <fullName evidence="3">Cro/Cl family transcriptional regulator</fullName>
    </recommendedName>
</protein>
<evidence type="ECO:0000313" key="1">
    <source>
        <dbReference type="EMBL" id="SOB53025.1"/>
    </source>
</evidence>
<evidence type="ECO:0000313" key="2">
    <source>
        <dbReference type="Proteomes" id="UP000219564"/>
    </source>
</evidence>
<reference evidence="1 2" key="1">
    <citation type="submission" date="2017-08" db="EMBL/GenBank/DDBJ databases">
        <authorList>
            <person name="Chaillou S."/>
        </authorList>
    </citation>
    <scope>NUCLEOTIDE SEQUENCE [LARGE SCALE GENOMIC DNA]</scope>
    <source>
        <strain evidence="1 2">MFPA15A1205</strain>
    </source>
</reference>
<accession>A0AAX2H9R2</accession>
<dbReference type="InterPro" id="IPR031856">
    <property type="entry name" value="YdaS_toxin-like"/>
</dbReference>
<dbReference type="GO" id="GO:0003677">
    <property type="term" value="F:DNA binding"/>
    <property type="evidence" value="ECO:0007669"/>
    <property type="project" value="InterPro"/>
</dbReference>
<dbReference type="InterPro" id="IPR010982">
    <property type="entry name" value="Lambda_DNA-bd_dom_sf"/>
</dbReference>
<name>A0AAX2H9R2_9PSED</name>
<sequence>MSLHSYIKTLDKQAFDRFAASCKTTVGQLRQVAYGNRRASAKLAINIERETSGAVTCEELRGDIDWAFLRKSRVY</sequence>
<proteinExistence type="predicted"/>
<dbReference type="AlphaFoldDB" id="A0AAX2H9R2"/>
<dbReference type="Pfam" id="PF15943">
    <property type="entry name" value="YdaS_toxin"/>
    <property type="match status" value="1"/>
</dbReference>
<dbReference type="Proteomes" id="UP000219564">
    <property type="component" value="Unassembled WGS sequence"/>
</dbReference>
<comment type="caution">
    <text evidence="1">The sequence shown here is derived from an EMBL/GenBank/DDBJ whole genome shotgun (WGS) entry which is preliminary data.</text>
</comment>
<dbReference type="Gene3D" id="1.10.260.40">
    <property type="entry name" value="lambda repressor-like DNA-binding domains"/>
    <property type="match status" value="1"/>
</dbReference>
<evidence type="ECO:0008006" key="3">
    <source>
        <dbReference type="Google" id="ProtNLM"/>
    </source>
</evidence>
<dbReference type="EMBL" id="OBKZ01000020">
    <property type="protein sequence ID" value="SOB53025.1"/>
    <property type="molecule type" value="Genomic_DNA"/>
</dbReference>
<dbReference type="RefSeq" id="WP_097192106.1">
    <property type="nucleotide sequence ID" value="NZ_JAAQXX010000033.1"/>
</dbReference>
<organism evidence="1 2">
    <name type="scientific">Pseudomonas lundensis</name>
    <dbReference type="NCBI Taxonomy" id="86185"/>
    <lineage>
        <taxon>Bacteria</taxon>
        <taxon>Pseudomonadati</taxon>
        <taxon>Pseudomonadota</taxon>
        <taxon>Gammaproteobacteria</taxon>
        <taxon>Pseudomonadales</taxon>
        <taxon>Pseudomonadaceae</taxon>
        <taxon>Pseudomonas</taxon>
    </lineage>
</organism>